<organism evidence="1 2">
    <name type="scientific">Daphnia magna</name>
    <dbReference type="NCBI Taxonomy" id="35525"/>
    <lineage>
        <taxon>Eukaryota</taxon>
        <taxon>Metazoa</taxon>
        <taxon>Ecdysozoa</taxon>
        <taxon>Arthropoda</taxon>
        <taxon>Crustacea</taxon>
        <taxon>Branchiopoda</taxon>
        <taxon>Diplostraca</taxon>
        <taxon>Cladocera</taxon>
        <taxon>Anomopoda</taxon>
        <taxon>Daphniidae</taxon>
        <taxon>Daphnia</taxon>
    </lineage>
</organism>
<reference evidence="1 2" key="1">
    <citation type="journal article" date="2023" name="Nucleic Acids Res.">
        <title>The hologenome of Daphnia magna reveals possible DNA methylation and microbiome-mediated evolution of the host genome.</title>
        <authorList>
            <person name="Chaturvedi A."/>
            <person name="Li X."/>
            <person name="Dhandapani V."/>
            <person name="Marshall H."/>
            <person name="Kissane S."/>
            <person name="Cuenca-Cambronero M."/>
            <person name="Asole G."/>
            <person name="Calvet F."/>
            <person name="Ruiz-Romero M."/>
            <person name="Marangio P."/>
            <person name="Guigo R."/>
            <person name="Rago D."/>
            <person name="Mirbahai L."/>
            <person name="Eastwood N."/>
            <person name="Colbourne J.K."/>
            <person name="Zhou J."/>
            <person name="Mallon E."/>
            <person name="Orsini L."/>
        </authorList>
    </citation>
    <scope>NUCLEOTIDE SEQUENCE [LARGE SCALE GENOMIC DNA]</scope>
    <source>
        <strain evidence="1">LRV0_1</strain>
    </source>
</reference>
<comment type="caution">
    <text evidence="1">The sequence shown here is derived from an EMBL/GenBank/DDBJ whole genome shotgun (WGS) entry which is preliminary data.</text>
</comment>
<proteinExistence type="predicted"/>
<accession>A0ABR0AY76</accession>
<evidence type="ECO:0000313" key="2">
    <source>
        <dbReference type="Proteomes" id="UP001234178"/>
    </source>
</evidence>
<protein>
    <submittedName>
        <fullName evidence="1">Uncharacterized protein</fullName>
    </submittedName>
</protein>
<keyword evidence="2" id="KW-1185">Reference proteome</keyword>
<gene>
    <name evidence="1" type="ORF">OUZ56_023057</name>
</gene>
<dbReference type="Proteomes" id="UP001234178">
    <property type="component" value="Unassembled WGS sequence"/>
</dbReference>
<evidence type="ECO:0000313" key="1">
    <source>
        <dbReference type="EMBL" id="KAK4030100.1"/>
    </source>
</evidence>
<name>A0ABR0AY76_9CRUS</name>
<dbReference type="EMBL" id="JAOYFB010000039">
    <property type="protein sequence ID" value="KAK4030100.1"/>
    <property type="molecule type" value="Genomic_DNA"/>
</dbReference>
<sequence length="68" mass="7678">MLLIFKNNKTRTFKFKISAIHLAVAPLPVIRNWSASPTAQANGWKILSKRMFRPVHRSVSSHLNGVPP</sequence>